<comment type="caution">
    <text evidence="1">The sequence shown here is derived from an EMBL/GenBank/DDBJ whole genome shotgun (WGS) entry which is preliminary data.</text>
</comment>
<sequence length="52" mass="6140">MYEIAPEGTCTLMEEEVERSTRTEIVFDRCFENSIKARERENRGTGKRRKVS</sequence>
<evidence type="ECO:0000313" key="2">
    <source>
        <dbReference type="Proteomes" id="UP000828390"/>
    </source>
</evidence>
<protein>
    <submittedName>
        <fullName evidence="1">Uncharacterized protein</fullName>
    </submittedName>
</protein>
<proteinExistence type="predicted"/>
<dbReference type="Proteomes" id="UP000828390">
    <property type="component" value="Unassembled WGS sequence"/>
</dbReference>
<name>A0A9D4KTF2_DREPO</name>
<dbReference type="AlphaFoldDB" id="A0A9D4KTF2"/>
<organism evidence="1 2">
    <name type="scientific">Dreissena polymorpha</name>
    <name type="common">Zebra mussel</name>
    <name type="synonym">Mytilus polymorpha</name>
    <dbReference type="NCBI Taxonomy" id="45954"/>
    <lineage>
        <taxon>Eukaryota</taxon>
        <taxon>Metazoa</taxon>
        <taxon>Spiralia</taxon>
        <taxon>Lophotrochozoa</taxon>
        <taxon>Mollusca</taxon>
        <taxon>Bivalvia</taxon>
        <taxon>Autobranchia</taxon>
        <taxon>Heteroconchia</taxon>
        <taxon>Euheterodonta</taxon>
        <taxon>Imparidentia</taxon>
        <taxon>Neoheterodontei</taxon>
        <taxon>Myida</taxon>
        <taxon>Dreissenoidea</taxon>
        <taxon>Dreissenidae</taxon>
        <taxon>Dreissena</taxon>
    </lineage>
</organism>
<reference evidence="1" key="2">
    <citation type="submission" date="2020-11" db="EMBL/GenBank/DDBJ databases">
        <authorList>
            <person name="McCartney M.A."/>
            <person name="Auch B."/>
            <person name="Kono T."/>
            <person name="Mallez S."/>
            <person name="Becker A."/>
            <person name="Gohl D.M."/>
            <person name="Silverstein K.A.T."/>
            <person name="Koren S."/>
            <person name="Bechman K.B."/>
            <person name="Herman A."/>
            <person name="Abrahante J.E."/>
            <person name="Garbe J."/>
        </authorList>
    </citation>
    <scope>NUCLEOTIDE SEQUENCE</scope>
    <source>
        <strain evidence="1">Duluth1</strain>
        <tissue evidence="1">Whole animal</tissue>
    </source>
</reference>
<gene>
    <name evidence="1" type="ORF">DPMN_087811</name>
</gene>
<dbReference type="EMBL" id="JAIWYP010000003">
    <property type="protein sequence ID" value="KAH3845530.1"/>
    <property type="molecule type" value="Genomic_DNA"/>
</dbReference>
<keyword evidence="2" id="KW-1185">Reference proteome</keyword>
<reference evidence="1" key="1">
    <citation type="journal article" date="2019" name="bioRxiv">
        <title>The Genome of the Zebra Mussel, Dreissena polymorpha: A Resource for Invasive Species Research.</title>
        <authorList>
            <person name="McCartney M.A."/>
            <person name="Auch B."/>
            <person name="Kono T."/>
            <person name="Mallez S."/>
            <person name="Zhang Y."/>
            <person name="Obille A."/>
            <person name="Becker A."/>
            <person name="Abrahante J.E."/>
            <person name="Garbe J."/>
            <person name="Badalamenti J.P."/>
            <person name="Herman A."/>
            <person name="Mangelson H."/>
            <person name="Liachko I."/>
            <person name="Sullivan S."/>
            <person name="Sone E.D."/>
            <person name="Koren S."/>
            <person name="Silverstein K.A.T."/>
            <person name="Beckman K.B."/>
            <person name="Gohl D.M."/>
        </authorList>
    </citation>
    <scope>NUCLEOTIDE SEQUENCE</scope>
    <source>
        <strain evidence="1">Duluth1</strain>
        <tissue evidence="1">Whole animal</tissue>
    </source>
</reference>
<accession>A0A9D4KTF2</accession>
<evidence type="ECO:0000313" key="1">
    <source>
        <dbReference type="EMBL" id="KAH3845530.1"/>
    </source>
</evidence>